<dbReference type="Proteomes" id="UP000028704">
    <property type="component" value="Unassembled WGS sequence"/>
</dbReference>
<dbReference type="EMBL" id="AWEX01000017">
    <property type="protein sequence ID" value="KED04965.1"/>
    <property type="molecule type" value="Genomic_DNA"/>
</dbReference>
<name>A0A922NVV9_9STRE</name>
<dbReference type="AlphaFoldDB" id="A0A922NVV9"/>
<proteinExistence type="predicted"/>
<evidence type="ECO:0000313" key="2">
    <source>
        <dbReference type="Proteomes" id="UP000028704"/>
    </source>
</evidence>
<accession>A0A922NVV9</accession>
<protein>
    <submittedName>
        <fullName evidence="1">Uncharacterized protein</fullName>
    </submittedName>
</protein>
<gene>
    <name evidence="1" type="ORF">CECT5772_02713</name>
</gene>
<reference evidence="1 2" key="1">
    <citation type="journal article" date="2014" name="Int. J. Syst. Evol. Microbiol.">
        <title>Phylogenomics and the dynamic genome evolution of the genus Streptococcus.</title>
        <authorList>
            <consortium name="The Broad Institute Genome Sequencing Platform"/>
            <person name="Richards V.P."/>
            <person name="Palmer S.R."/>
            <person name="Pavinski Bitar P.D."/>
            <person name="Qin X."/>
            <person name="Weinstock G.M."/>
            <person name="Highlander S.K."/>
            <person name="Town C.D."/>
            <person name="Burne R.A."/>
            <person name="Stanhope M.J."/>
        </authorList>
    </citation>
    <scope>NUCLEOTIDE SEQUENCE [LARGE SCALE GENOMIC DNA]</scope>
    <source>
        <strain evidence="1 2">CECT 5772</strain>
    </source>
</reference>
<evidence type="ECO:0000313" key="1">
    <source>
        <dbReference type="EMBL" id="KED04965.1"/>
    </source>
</evidence>
<comment type="caution">
    <text evidence="1">The sequence shown here is derived from an EMBL/GenBank/DDBJ whole genome shotgun (WGS) entry which is preliminary data.</text>
</comment>
<sequence length="83" mass="9610">MTNKYKFVRMLAIRGILSLSVTESGGVEKSAQMSSYVAEAYNGKMIKQQIKRNLKQWWYRGLLVNSSLSSRLTRRGYFLEDLL</sequence>
<organism evidence="1 2">
    <name type="scientific">Streptococcus equi subsp. ruminatorum CECT 5772</name>
    <dbReference type="NCBI Taxonomy" id="1051981"/>
    <lineage>
        <taxon>Bacteria</taxon>
        <taxon>Bacillati</taxon>
        <taxon>Bacillota</taxon>
        <taxon>Bacilli</taxon>
        <taxon>Lactobacillales</taxon>
        <taxon>Streptococcaceae</taxon>
        <taxon>Streptococcus</taxon>
    </lineage>
</organism>